<dbReference type="AlphaFoldDB" id="S0DE14"/>
<dbReference type="InterPro" id="IPR032206">
    <property type="entry name" value="DUF5025"/>
</dbReference>
<gene>
    <name evidence="1" type="ORF">BN138_591</name>
</gene>
<accession>S0DE14</accession>
<sequence length="201" mass="22815">MRKKRFSIPAICLLSVMILLPTCSKDDNTPEADPKEHAWRGYFEGTFEGTRKDDNMSVSFENERFDERTGSSLFCPTFGDWPNRYSVVIMNTGIECGEGINLGLSISGLVPGIKHITKSYRRLEQEEYNYSTVVLTRRYSPGSDPVEYVPGEDDPFELEILDVKWMSDSSFPAIEAKLRGVLHRKDNPQETITVNAVYGSR</sequence>
<organism evidence="1">
    <name type="scientific">termite gut metagenome</name>
    <dbReference type="NCBI Taxonomy" id="433724"/>
    <lineage>
        <taxon>unclassified sequences</taxon>
        <taxon>metagenomes</taxon>
        <taxon>organismal metagenomes</taxon>
    </lineage>
</organism>
<reference evidence="1" key="1">
    <citation type="submission" date="2012-10" db="EMBL/GenBank/DDBJ databases">
        <authorList>
            <person name="Sandrine L."/>
        </authorList>
    </citation>
    <scope>NUCLEOTIDE SEQUENCE</scope>
</reference>
<proteinExistence type="predicted"/>
<dbReference type="EMBL" id="HF548297">
    <property type="protein sequence ID" value="CCO21403.1"/>
    <property type="molecule type" value="Genomic_DNA"/>
</dbReference>
<evidence type="ECO:0000313" key="1">
    <source>
        <dbReference type="EMBL" id="CCO21403.1"/>
    </source>
</evidence>
<dbReference type="Pfam" id="PF16428">
    <property type="entry name" value="DUF5025"/>
    <property type="match status" value="1"/>
</dbReference>
<reference evidence="1" key="2">
    <citation type="journal article" date="2013" name="Biotechnol. Biofuels">
        <title>Mining for hemicellulases in the fungus-growing termite Pseudacanthotermes militaris using functional metagenomics.</title>
        <authorList>
            <person name="Bastien G."/>
            <person name="Arnal G."/>
            <person name="Bozonnet S."/>
            <person name="Laguerre S."/>
            <person name="Ferreira F."/>
            <person name="Faure R."/>
            <person name="Henrissat B."/>
            <person name="Lefevre F."/>
            <person name="Robe P."/>
            <person name="Bouchez O."/>
            <person name="Noirot C."/>
            <person name="Dumon C."/>
            <person name="O'Donohue M."/>
        </authorList>
    </citation>
    <scope>NUCLEOTIDE SEQUENCE</scope>
</reference>
<name>S0DE14_9ZZZZ</name>
<protein>
    <submittedName>
        <fullName evidence="1">Uncharacterized protein</fullName>
    </submittedName>
</protein>